<accession>A0A1N7L7P1</accession>
<dbReference type="PROSITE" id="PS51353">
    <property type="entry name" value="ARSC"/>
    <property type="match status" value="1"/>
</dbReference>
<dbReference type="PANTHER" id="PTHR30041">
    <property type="entry name" value="ARSENATE REDUCTASE"/>
    <property type="match status" value="1"/>
</dbReference>
<dbReference type="Proteomes" id="UP000186684">
    <property type="component" value="Unassembled WGS sequence"/>
</dbReference>
<dbReference type="InterPro" id="IPR036249">
    <property type="entry name" value="Thioredoxin-like_sf"/>
</dbReference>
<protein>
    <recommendedName>
        <fullName evidence="4">Arsenate reductase</fullName>
        <ecNumber evidence="4">1.20.4.1</ecNumber>
    </recommendedName>
</protein>
<dbReference type="Pfam" id="PF03960">
    <property type="entry name" value="ArsC"/>
    <property type="match status" value="1"/>
</dbReference>
<evidence type="ECO:0000313" key="5">
    <source>
        <dbReference type="EMBL" id="SIS69700.1"/>
    </source>
</evidence>
<dbReference type="InterPro" id="IPR006659">
    <property type="entry name" value="Arsenate_reductase"/>
</dbReference>
<dbReference type="Gene3D" id="3.40.30.10">
    <property type="entry name" value="Glutaredoxin"/>
    <property type="match status" value="1"/>
</dbReference>
<comment type="similarity">
    <text evidence="1 3 4">Belongs to the ArsC family.</text>
</comment>
<evidence type="ECO:0000256" key="3">
    <source>
        <dbReference type="PROSITE-ProRule" id="PRU01282"/>
    </source>
</evidence>
<comment type="catalytic activity">
    <reaction evidence="4">
        <text>[glutaredoxin]-dithiol + arsenate + glutathione + H(+) = glutathionyl-S-S-[glutaredoxin] + arsenite + H2O</text>
        <dbReference type="Rhea" id="RHEA:22016"/>
        <dbReference type="Rhea" id="RHEA-COMP:10729"/>
        <dbReference type="Rhea" id="RHEA-COMP:17668"/>
        <dbReference type="ChEBI" id="CHEBI:15377"/>
        <dbReference type="ChEBI" id="CHEBI:15378"/>
        <dbReference type="ChEBI" id="CHEBI:29242"/>
        <dbReference type="ChEBI" id="CHEBI:29950"/>
        <dbReference type="ChEBI" id="CHEBI:48597"/>
        <dbReference type="ChEBI" id="CHEBI:57925"/>
        <dbReference type="ChEBI" id="CHEBI:146199"/>
        <dbReference type="EC" id="1.20.4.1"/>
    </reaction>
</comment>
<dbReference type="STRING" id="633194.SAMN05421759_102441"/>
<dbReference type="NCBIfam" id="TIGR00014">
    <property type="entry name" value="arsC"/>
    <property type="match status" value="1"/>
</dbReference>
<dbReference type="EC" id="1.20.4.1" evidence="4"/>
<gene>
    <name evidence="5" type="ORF">SAMN05421759_102441</name>
</gene>
<keyword evidence="2 4" id="KW-0560">Oxidoreductase</keyword>
<sequence length="114" mass="12640">MALILWHNPRCSKSRQALQLLEARGVPVTVRRYLEEAQDAAELADLHAKLGVPAIEMVRVKEPEFKAAGLSRDSDAQRLLAAMAETPKLIERPVLIAGDRAVIGRPPERILELL</sequence>
<organism evidence="5 6">
    <name type="scientific">Roseivivax lentus</name>
    <dbReference type="NCBI Taxonomy" id="633194"/>
    <lineage>
        <taxon>Bacteria</taxon>
        <taxon>Pseudomonadati</taxon>
        <taxon>Pseudomonadota</taxon>
        <taxon>Alphaproteobacteria</taxon>
        <taxon>Rhodobacterales</taxon>
        <taxon>Roseobacteraceae</taxon>
        <taxon>Roseivivax</taxon>
    </lineage>
</organism>
<dbReference type="AlphaFoldDB" id="A0A1N7L7P1"/>
<proteinExistence type="inferred from homology"/>
<dbReference type="PANTHER" id="PTHR30041:SF4">
    <property type="entry name" value="ARSENATE REDUCTASE"/>
    <property type="match status" value="1"/>
</dbReference>
<reference evidence="6" key="1">
    <citation type="submission" date="2017-01" db="EMBL/GenBank/DDBJ databases">
        <authorList>
            <person name="Varghese N."/>
            <person name="Submissions S."/>
        </authorList>
    </citation>
    <scope>NUCLEOTIDE SEQUENCE [LARGE SCALE GENOMIC DNA]</scope>
    <source>
        <strain evidence="6">DSM 29430</strain>
    </source>
</reference>
<dbReference type="EMBL" id="FTOQ01000002">
    <property type="protein sequence ID" value="SIS69700.1"/>
    <property type="molecule type" value="Genomic_DNA"/>
</dbReference>
<keyword evidence="6" id="KW-1185">Reference proteome</keyword>
<dbReference type="CDD" id="cd03034">
    <property type="entry name" value="ArsC_ArsC"/>
    <property type="match status" value="1"/>
</dbReference>
<dbReference type="SUPFAM" id="SSF52833">
    <property type="entry name" value="Thioredoxin-like"/>
    <property type="match status" value="1"/>
</dbReference>
<evidence type="ECO:0000256" key="2">
    <source>
        <dbReference type="ARBA" id="ARBA00023002"/>
    </source>
</evidence>
<evidence type="ECO:0000313" key="6">
    <source>
        <dbReference type="Proteomes" id="UP000186684"/>
    </source>
</evidence>
<evidence type="ECO:0000256" key="1">
    <source>
        <dbReference type="ARBA" id="ARBA00007198"/>
    </source>
</evidence>
<dbReference type="InterPro" id="IPR006660">
    <property type="entry name" value="Arsenate_reductase-like"/>
</dbReference>
<evidence type="ECO:0000256" key="4">
    <source>
        <dbReference type="RuleBase" id="RU362029"/>
    </source>
</evidence>
<name>A0A1N7L7P1_9RHOB</name>
<dbReference type="GO" id="GO:0008794">
    <property type="term" value="F:arsenate reductase (glutaredoxin) activity"/>
    <property type="evidence" value="ECO:0007669"/>
    <property type="project" value="UniProtKB-UniRule"/>
</dbReference>